<proteinExistence type="predicted"/>
<comment type="caution">
    <text evidence="2">The sequence shown here is derived from an EMBL/GenBank/DDBJ whole genome shotgun (WGS) entry which is preliminary data.</text>
</comment>
<dbReference type="Proteomes" id="UP001562425">
    <property type="component" value="Unassembled WGS sequence"/>
</dbReference>
<evidence type="ECO:0000313" key="3">
    <source>
        <dbReference type="Proteomes" id="UP001562425"/>
    </source>
</evidence>
<dbReference type="Pfam" id="PF04685">
    <property type="entry name" value="DUF608"/>
    <property type="match status" value="1"/>
</dbReference>
<feature type="domain" description="Glycosyl-hydrolase family 116 catalytic region" evidence="1">
    <location>
        <begin position="37"/>
        <end position="88"/>
    </location>
</feature>
<dbReference type="PANTHER" id="PTHR12654">
    <property type="entry name" value="BILE ACID BETA-GLUCOSIDASE-RELATED"/>
    <property type="match status" value="1"/>
</dbReference>
<sequence>MPKESNRICGGQVKKFPIRQQTDVFVCEHADGSEGHSADGSVPHNLGVPDEEPFELINAYPIHDVYEWKDLNSKFILQVYRDYYTQLKVDNAGKFNSIEFINKESFRNRKECIRPASWWWRIPPRVGQG</sequence>
<evidence type="ECO:0000313" key="2">
    <source>
        <dbReference type="EMBL" id="KAL1376937.1"/>
    </source>
</evidence>
<protein>
    <recommendedName>
        <fullName evidence="1">Glycosyl-hydrolase family 116 catalytic region domain-containing protein</fullName>
    </recommendedName>
</protein>
<organism evidence="2 3">
    <name type="scientific">Culex pipiens pipiens</name>
    <name type="common">Northern house mosquito</name>
    <dbReference type="NCBI Taxonomy" id="38569"/>
    <lineage>
        <taxon>Eukaryota</taxon>
        <taxon>Metazoa</taxon>
        <taxon>Ecdysozoa</taxon>
        <taxon>Arthropoda</taxon>
        <taxon>Hexapoda</taxon>
        <taxon>Insecta</taxon>
        <taxon>Pterygota</taxon>
        <taxon>Neoptera</taxon>
        <taxon>Endopterygota</taxon>
        <taxon>Diptera</taxon>
        <taxon>Nematocera</taxon>
        <taxon>Culicoidea</taxon>
        <taxon>Culicidae</taxon>
        <taxon>Culicinae</taxon>
        <taxon>Culicini</taxon>
        <taxon>Culex</taxon>
        <taxon>Culex</taxon>
    </lineage>
</organism>
<name>A0ABD1CLH6_CULPP</name>
<dbReference type="AlphaFoldDB" id="A0ABD1CLH6"/>
<gene>
    <name evidence="2" type="ORF">pipiens_020332</name>
</gene>
<dbReference type="InterPro" id="IPR006775">
    <property type="entry name" value="GH116_catalytic"/>
</dbReference>
<reference evidence="2 3" key="1">
    <citation type="submission" date="2024-05" db="EMBL/GenBank/DDBJ databases">
        <title>Culex pipiens pipiens assembly and annotation.</title>
        <authorList>
            <person name="Alout H."/>
            <person name="Durand T."/>
        </authorList>
    </citation>
    <scope>NUCLEOTIDE SEQUENCE [LARGE SCALE GENOMIC DNA]</scope>
    <source>
        <strain evidence="2">HA-2024</strain>
        <tissue evidence="2">Whole body</tissue>
    </source>
</reference>
<evidence type="ECO:0000259" key="1">
    <source>
        <dbReference type="Pfam" id="PF04685"/>
    </source>
</evidence>
<dbReference type="EMBL" id="JBEHCU010011291">
    <property type="protein sequence ID" value="KAL1376937.1"/>
    <property type="molecule type" value="Genomic_DNA"/>
</dbReference>
<accession>A0ABD1CLH6</accession>
<keyword evidence="3" id="KW-1185">Reference proteome</keyword>
<feature type="non-terminal residue" evidence="2">
    <location>
        <position position="129"/>
    </location>
</feature>
<dbReference type="InterPro" id="IPR052566">
    <property type="entry name" value="Non-lysos_glucosylceramidase"/>
</dbReference>
<dbReference type="PANTHER" id="PTHR12654:SF0">
    <property type="entry name" value="NON-LYSOSOMAL GLUCOSYLCERAMIDASE"/>
    <property type="match status" value="1"/>
</dbReference>